<feature type="coiled-coil region" evidence="1">
    <location>
        <begin position="35"/>
        <end position="87"/>
    </location>
</feature>
<reference evidence="2 3" key="1">
    <citation type="journal article" date="2015" name="Int. J. Syst. Evol. Microbiol.">
        <title>Thermococcus eurythermalis sp. nov., a conditional piezophilic hyperthermophilic archaeon with a wide temperature range isolated from an oil-immersed chimney in the Guaymas Basin.</title>
        <authorList>
            <person name="Zhao W."/>
            <person name="Zeng X."/>
            <person name="Xiao X."/>
        </authorList>
    </citation>
    <scope>NUCLEOTIDE SEQUENCE [LARGE SCALE GENOMIC DNA]</scope>
    <source>
        <strain evidence="2 3">A501</strain>
    </source>
</reference>
<dbReference type="HOGENOM" id="CLU_117974_0_0_2"/>
<proteinExistence type="predicted"/>
<dbReference type="STRING" id="1505907.TEU_08630"/>
<dbReference type="OrthoDB" id="10147at2157"/>
<organism evidence="2 3">
    <name type="scientific">Thermococcus eurythermalis</name>
    <dbReference type="NCBI Taxonomy" id="1505907"/>
    <lineage>
        <taxon>Archaea</taxon>
        <taxon>Methanobacteriati</taxon>
        <taxon>Methanobacteriota</taxon>
        <taxon>Thermococci</taxon>
        <taxon>Thermococcales</taxon>
        <taxon>Thermococcaceae</taxon>
        <taxon>Thermococcus</taxon>
    </lineage>
</organism>
<evidence type="ECO:0000313" key="2">
    <source>
        <dbReference type="EMBL" id="AIU70389.1"/>
    </source>
</evidence>
<evidence type="ECO:0000256" key="1">
    <source>
        <dbReference type="SAM" id="Coils"/>
    </source>
</evidence>
<dbReference type="RefSeq" id="WP_050003359.1">
    <property type="nucleotide sequence ID" value="NZ_CP008887.1"/>
</dbReference>
<name>A0A097QV79_9EURY</name>
<dbReference type="EMBL" id="CP008887">
    <property type="protein sequence ID" value="AIU70389.1"/>
    <property type="molecule type" value="Genomic_DNA"/>
</dbReference>
<dbReference type="AlphaFoldDB" id="A0A097QV79"/>
<dbReference type="Proteomes" id="UP000029980">
    <property type="component" value="Chromosome"/>
</dbReference>
<dbReference type="KEGG" id="teu:TEU_08630"/>
<keyword evidence="1" id="KW-0175">Coiled coil</keyword>
<keyword evidence="3" id="KW-1185">Reference proteome</keyword>
<accession>A0A097QV79</accession>
<protein>
    <submittedName>
        <fullName evidence="2">Uncharacterized protein</fullName>
    </submittedName>
</protein>
<gene>
    <name evidence="2" type="ORF">TEU_08630</name>
</gene>
<sequence>MGKETSIVEKLELIIPGFHGYKKKELIREDDMLVRGKVADTLAQAKRELERALQRCAMVNCQQLMGIENLRKKLMMLESRIRHAEAGYRGYFDRVKFKEKELERLLEYDAKMIEMAEDILNEAKNINAQAANPQALGMALLNLDDKLVNFEEVLSRRMSFAAGE</sequence>
<dbReference type="GeneID" id="25153498"/>
<evidence type="ECO:0000313" key="3">
    <source>
        <dbReference type="Proteomes" id="UP000029980"/>
    </source>
</evidence>